<name>A0ABW0XI76_9ACTN</name>
<dbReference type="RefSeq" id="WP_380229448.1">
    <property type="nucleotide sequence ID" value="NZ_JBHSOF010000068.1"/>
</dbReference>
<gene>
    <name evidence="4" type="ORF">ACFP3U_33050</name>
</gene>
<dbReference type="PANTHER" id="PTHR48050:SF13">
    <property type="entry name" value="STEROL 3-BETA-GLUCOSYLTRANSFERASE UGT80A2"/>
    <property type="match status" value="1"/>
</dbReference>
<dbReference type="SUPFAM" id="SSF53756">
    <property type="entry name" value="UDP-Glycosyltransferase/glycogen phosphorylase"/>
    <property type="match status" value="1"/>
</dbReference>
<sequence>MRVVLSTYGSRGDVEPLAALAVRLRDQGADVRVCAPPDEEFAARLAELGVPLVPVSDAVRALVTGAAPAPTDFPTRVATLTAASYEAVLGQAEAGGAVVATGLFPSAAGARAAAEKLGARFVYVGLQPTILPSPHHAPFQYPGRPAAPEGADNTKLWERDAESMNALFGGPVNAHRVSVGLPTVENVRDHVLTERPWLATDPTLGPWRRPADLDVVQTGAWLRPDPRPLPAELTAFLDAGEPPVYVGFGSMPMRGSADVARLAVDEARAAGRRVVVGRGWAELSEGDGRDDCFVVGEVNHQALFARVAAVVHHGGAGTTTAAARAGAPQLVVPQIVDQPYWAARVAELGIGAVHDAAVPTAESVAAALRTVLAPETRARAAVVAGEIRTDGAETAARLLLDPTTSR</sequence>
<dbReference type="Pfam" id="PF03033">
    <property type="entry name" value="Glyco_transf_28"/>
    <property type="match status" value="1"/>
</dbReference>
<feature type="domain" description="Erythromycin biosynthesis protein CIII-like C-terminal" evidence="3">
    <location>
        <begin position="295"/>
        <end position="386"/>
    </location>
</feature>
<dbReference type="Pfam" id="PF06722">
    <property type="entry name" value="EryCIII-like_C"/>
    <property type="match status" value="1"/>
</dbReference>
<evidence type="ECO:0000313" key="5">
    <source>
        <dbReference type="Proteomes" id="UP001595975"/>
    </source>
</evidence>
<dbReference type="InterPro" id="IPR010610">
    <property type="entry name" value="EryCIII-like_C"/>
</dbReference>
<feature type="domain" description="Glycosyltransferase family 28 N-terminal" evidence="2">
    <location>
        <begin position="3"/>
        <end position="58"/>
    </location>
</feature>
<keyword evidence="1" id="KW-0808">Transferase</keyword>
<dbReference type="Proteomes" id="UP001595975">
    <property type="component" value="Unassembled WGS sequence"/>
</dbReference>
<organism evidence="4 5">
    <name type="scientific">Kitasatospora misakiensis</name>
    <dbReference type="NCBI Taxonomy" id="67330"/>
    <lineage>
        <taxon>Bacteria</taxon>
        <taxon>Bacillati</taxon>
        <taxon>Actinomycetota</taxon>
        <taxon>Actinomycetes</taxon>
        <taxon>Kitasatosporales</taxon>
        <taxon>Streptomycetaceae</taxon>
        <taxon>Kitasatospora</taxon>
    </lineage>
</organism>
<dbReference type="Gene3D" id="3.40.50.2000">
    <property type="entry name" value="Glycogen Phosphorylase B"/>
    <property type="match status" value="2"/>
</dbReference>
<dbReference type="PANTHER" id="PTHR48050">
    <property type="entry name" value="STEROL 3-BETA-GLUCOSYLTRANSFERASE"/>
    <property type="match status" value="1"/>
</dbReference>
<comment type="caution">
    <text evidence="4">The sequence shown here is derived from an EMBL/GenBank/DDBJ whole genome shotgun (WGS) entry which is preliminary data.</text>
</comment>
<dbReference type="InterPro" id="IPR002213">
    <property type="entry name" value="UDP_glucos_trans"/>
</dbReference>
<protein>
    <submittedName>
        <fullName evidence="4">Glycosyltransferase</fullName>
    </submittedName>
</protein>
<evidence type="ECO:0000259" key="3">
    <source>
        <dbReference type="Pfam" id="PF06722"/>
    </source>
</evidence>
<dbReference type="CDD" id="cd03784">
    <property type="entry name" value="GT1_Gtf-like"/>
    <property type="match status" value="1"/>
</dbReference>
<proteinExistence type="predicted"/>
<evidence type="ECO:0000313" key="4">
    <source>
        <dbReference type="EMBL" id="MFC5667780.1"/>
    </source>
</evidence>
<evidence type="ECO:0000256" key="1">
    <source>
        <dbReference type="ARBA" id="ARBA00022679"/>
    </source>
</evidence>
<reference evidence="5" key="1">
    <citation type="journal article" date="2019" name="Int. J. Syst. Evol. Microbiol.">
        <title>The Global Catalogue of Microorganisms (GCM) 10K type strain sequencing project: providing services to taxonomists for standard genome sequencing and annotation.</title>
        <authorList>
            <consortium name="The Broad Institute Genomics Platform"/>
            <consortium name="The Broad Institute Genome Sequencing Center for Infectious Disease"/>
            <person name="Wu L."/>
            <person name="Ma J."/>
        </authorList>
    </citation>
    <scope>NUCLEOTIDE SEQUENCE [LARGE SCALE GENOMIC DNA]</scope>
    <source>
        <strain evidence="5">CGMCC 4.1437</strain>
    </source>
</reference>
<dbReference type="InterPro" id="IPR004276">
    <property type="entry name" value="GlycoTrans_28_N"/>
</dbReference>
<keyword evidence="5" id="KW-1185">Reference proteome</keyword>
<dbReference type="EMBL" id="JBHSOF010000068">
    <property type="protein sequence ID" value="MFC5667780.1"/>
    <property type="molecule type" value="Genomic_DNA"/>
</dbReference>
<evidence type="ECO:0000259" key="2">
    <source>
        <dbReference type="Pfam" id="PF03033"/>
    </source>
</evidence>
<accession>A0ABW0XI76</accession>
<dbReference type="InterPro" id="IPR050426">
    <property type="entry name" value="Glycosyltransferase_28"/>
</dbReference>